<keyword evidence="2" id="KW-1185">Reference proteome</keyword>
<protein>
    <submittedName>
        <fullName evidence="1">Uncharacterized protein</fullName>
    </submittedName>
</protein>
<proteinExistence type="predicted"/>
<organism evidence="1 2">
    <name type="scientific">Brassica napus</name>
    <name type="common">Rape</name>
    <dbReference type="NCBI Taxonomy" id="3708"/>
    <lineage>
        <taxon>Eukaryota</taxon>
        <taxon>Viridiplantae</taxon>
        <taxon>Streptophyta</taxon>
        <taxon>Embryophyta</taxon>
        <taxon>Tracheophyta</taxon>
        <taxon>Spermatophyta</taxon>
        <taxon>Magnoliopsida</taxon>
        <taxon>eudicotyledons</taxon>
        <taxon>Gunneridae</taxon>
        <taxon>Pentapetalae</taxon>
        <taxon>rosids</taxon>
        <taxon>malvids</taxon>
        <taxon>Brassicales</taxon>
        <taxon>Brassicaceae</taxon>
        <taxon>Brassiceae</taxon>
        <taxon>Brassica</taxon>
    </lineage>
</organism>
<comment type="caution">
    <text evidence="1">The sequence shown here is derived from an EMBL/GenBank/DDBJ whole genome shotgun (WGS) entry which is preliminary data.</text>
</comment>
<accession>A0ABQ8AAL2</accession>
<gene>
    <name evidence="1" type="ORF">HID58_051964</name>
</gene>
<evidence type="ECO:0000313" key="2">
    <source>
        <dbReference type="Proteomes" id="UP000824890"/>
    </source>
</evidence>
<dbReference type="EMBL" id="JAGKQM010000013">
    <property type="protein sequence ID" value="KAH0889535.1"/>
    <property type="molecule type" value="Genomic_DNA"/>
</dbReference>
<evidence type="ECO:0000313" key="1">
    <source>
        <dbReference type="EMBL" id="KAH0889535.1"/>
    </source>
</evidence>
<sequence length="184" mass="20923">MQLLRFPQLHSLYISYEDAEIHRQGPYRSVLRPRCPWLGRGRAVTSFKSPEGRRREVVVYSHQFACSEDISPNVAALKGLFSPGWTEKHTQKERISFKMQKLAKELSVVVPVSFFEEANNAHYNSNAINNILPSQEMSLNVNTANNIGLGGSFYSISESDWIVMRTRLDDATQFLQQSRGIETG</sequence>
<reference evidence="1 2" key="1">
    <citation type="submission" date="2021-05" db="EMBL/GenBank/DDBJ databases">
        <title>Genome Assembly of Synthetic Allotetraploid Brassica napus Reveals Homoeologous Exchanges between Subgenomes.</title>
        <authorList>
            <person name="Davis J.T."/>
        </authorList>
    </citation>
    <scope>NUCLEOTIDE SEQUENCE [LARGE SCALE GENOMIC DNA]</scope>
    <source>
        <strain evidence="2">cv. Da-Ae</strain>
        <tissue evidence="1">Seedling</tissue>
    </source>
</reference>
<dbReference type="Proteomes" id="UP000824890">
    <property type="component" value="Unassembled WGS sequence"/>
</dbReference>
<name>A0ABQ8AAL2_BRANA</name>